<protein>
    <recommendedName>
        <fullName evidence="2">HTH cro/C1-type domain-containing protein</fullName>
    </recommendedName>
</protein>
<accession>A0AAW3RE81</accession>
<dbReference type="PANTHER" id="PTHR46558">
    <property type="entry name" value="TRACRIPTIONAL REGULATORY PROTEIN-RELATED-RELATED"/>
    <property type="match status" value="1"/>
</dbReference>
<comment type="caution">
    <text evidence="3">The sequence shown here is derived from an EMBL/GenBank/DDBJ whole genome shotgun (WGS) entry which is preliminary data.</text>
</comment>
<dbReference type="Proteomes" id="UP000076872">
    <property type="component" value="Unassembled WGS sequence"/>
</dbReference>
<evidence type="ECO:0000313" key="4">
    <source>
        <dbReference type="Proteomes" id="UP000076872"/>
    </source>
</evidence>
<keyword evidence="1" id="KW-0238">DNA-binding</keyword>
<dbReference type="PROSITE" id="PS50943">
    <property type="entry name" value="HTH_CROC1"/>
    <property type="match status" value="1"/>
</dbReference>
<organism evidence="3 4">
    <name type="scientific">Lactiplantibacillus plantarum</name>
    <name type="common">Lactobacillus plantarum</name>
    <dbReference type="NCBI Taxonomy" id="1590"/>
    <lineage>
        <taxon>Bacteria</taxon>
        <taxon>Bacillati</taxon>
        <taxon>Bacillota</taxon>
        <taxon>Bacilli</taxon>
        <taxon>Lactobacillales</taxon>
        <taxon>Lactobacillaceae</taxon>
        <taxon>Lactiplantibacillus</taxon>
    </lineage>
</organism>
<dbReference type="InterPro" id="IPR001387">
    <property type="entry name" value="Cro/C1-type_HTH"/>
</dbReference>
<dbReference type="SMART" id="SM00530">
    <property type="entry name" value="HTH_XRE"/>
    <property type="match status" value="1"/>
</dbReference>
<dbReference type="GO" id="GO:0003677">
    <property type="term" value="F:DNA binding"/>
    <property type="evidence" value="ECO:0007669"/>
    <property type="project" value="UniProtKB-KW"/>
</dbReference>
<name>A0AAW3RE81_LACPN</name>
<evidence type="ECO:0000256" key="1">
    <source>
        <dbReference type="ARBA" id="ARBA00023125"/>
    </source>
</evidence>
<dbReference type="AlphaFoldDB" id="A0AAW3RE81"/>
<feature type="domain" description="HTH cro/C1-type" evidence="2">
    <location>
        <begin position="9"/>
        <end position="63"/>
    </location>
</feature>
<gene>
    <name evidence="3" type="ORF">NAB2_1841</name>
</gene>
<proteinExistence type="predicted"/>
<reference evidence="3 4" key="1">
    <citation type="submission" date="2016-03" db="EMBL/GenBank/DDBJ databases">
        <title>Comparative genomics of 54 Lactobacillus plantarum strains reveals genomic uncoupling from niche constraints.</title>
        <authorList>
            <person name="Martino M.E."/>
        </authorList>
    </citation>
    <scope>NUCLEOTIDE SEQUENCE [LARGE SCALE GENOMIC DNA]</scope>
    <source>
        <strain evidence="3 4">NAB2</strain>
    </source>
</reference>
<dbReference type="EMBL" id="LUXO01000030">
    <property type="protein sequence ID" value="KZV02687.1"/>
    <property type="molecule type" value="Genomic_DNA"/>
</dbReference>
<dbReference type="Pfam" id="PF01381">
    <property type="entry name" value="HTH_3"/>
    <property type="match status" value="1"/>
</dbReference>
<evidence type="ECO:0000259" key="2">
    <source>
        <dbReference type="PROSITE" id="PS50943"/>
    </source>
</evidence>
<dbReference type="CDD" id="cd00093">
    <property type="entry name" value="HTH_XRE"/>
    <property type="match status" value="1"/>
</dbReference>
<dbReference type="InterPro" id="IPR010982">
    <property type="entry name" value="Lambda_DNA-bd_dom_sf"/>
</dbReference>
<evidence type="ECO:0000313" key="3">
    <source>
        <dbReference type="EMBL" id="KZV02687.1"/>
    </source>
</evidence>
<sequence length="81" mass="9495">MGDSIGQRIKAKRLELKLTQNQVAEKLFVTQQTVARWENGKHTLPVKAVQDLSELFDVPTAYFFGEDQIIMRRFNFFCICW</sequence>
<dbReference type="PANTHER" id="PTHR46558:SF13">
    <property type="entry name" value="HTH-TYPE TRANSCRIPTIONAL REGULATOR IMMR"/>
    <property type="match status" value="1"/>
</dbReference>
<dbReference type="SUPFAM" id="SSF47413">
    <property type="entry name" value="lambda repressor-like DNA-binding domains"/>
    <property type="match status" value="1"/>
</dbReference>
<dbReference type="Gene3D" id="1.10.260.40">
    <property type="entry name" value="lambda repressor-like DNA-binding domains"/>
    <property type="match status" value="1"/>
</dbReference>